<evidence type="ECO:0000313" key="2">
    <source>
        <dbReference type="EMBL" id="KHN94080.1"/>
    </source>
</evidence>
<dbReference type="HOGENOM" id="CLU_091392_0_1_1"/>
<gene>
    <name evidence="2" type="ORF">MAM_08089</name>
</gene>
<dbReference type="OrthoDB" id="2422134at2759"/>
<organism evidence="2 3">
    <name type="scientific">Metarhizium album (strain ARSEF 1941)</name>
    <dbReference type="NCBI Taxonomy" id="1081103"/>
    <lineage>
        <taxon>Eukaryota</taxon>
        <taxon>Fungi</taxon>
        <taxon>Dikarya</taxon>
        <taxon>Ascomycota</taxon>
        <taxon>Pezizomycotina</taxon>
        <taxon>Sordariomycetes</taxon>
        <taxon>Hypocreomycetidae</taxon>
        <taxon>Hypocreales</taxon>
        <taxon>Clavicipitaceae</taxon>
        <taxon>Metarhizium</taxon>
    </lineage>
</organism>
<feature type="signal peptide" evidence="1">
    <location>
        <begin position="1"/>
        <end position="19"/>
    </location>
</feature>
<dbReference type="RefSeq" id="XP_040675146.1">
    <property type="nucleotide sequence ID" value="XM_040826887.1"/>
</dbReference>
<feature type="chain" id="PRO_5002078335" evidence="1">
    <location>
        <begin position="20"/>
        <end position="173"/>
    </location>
</feature>
<dbReference type="Proteomes" id="UP000030816">
    <property type="component" value="Unassembled WGS sequence"/>
</dbReference>
<evidence type="ECO:0000256" key="1">
    <source>
        <dbReference type="SAM" id="SignalP"/>
    </source>
</evidence>
<dbReference type="Gene3D" id="1.20.1280.140">
    <property type="match status" value="1"/>
</dbReference>
<name>A0A0B2WM37_METAS</name>
<comment type="caution">
    <text evidence="2">The sequence shown here is derived from an EMBL/GenBank/DDBJ whole genome shotgun (WGS) entry which is preliminary data.</text>
</comment>
<accession>A0A0B2WM37</accession>
<keyword evidence="3" id="KW-1185">Reference proteome</keyword>
<dbReference type="Pfam" id="PF12296">
    <property type="entry name" value="HsbA"/>
    <property type="match status" value="1"/>
</dbReference>
<keyword evidence="1" id="KW-0732">Signal</keyword>
<dbReference type="InterPro" id="IPR021054">
    <property type="entry name" value="Cell_wall_mannoprotein_1"/>
</dbReference>
<dbReference type="PANTHER" id="PTHR38123">
    <property type="entry name" value="CELL WALL SERINE-THREONINE-RICH GALACTOMANNOPROTEIN MP1 (AFU_ORTHOLOGUE AFUA_4G03240)"/>
    <property type="match status" value="1"/>
</dbReference>
<proteinExistence type="predicted"/>
<protein>
    <submittedName>
        <fullName evidence="2">Cell wall galactomannoprotein</fullName>
    </submittedName>
</protein>
<dbReference type="AlphaFoldDB" id="A0A0B2WM37"/>
<reference evidence="2 3" key="1">
    <citation type="journal article" date="2014" name="Proc. Natl. Acad. Sci. U.S.A.">
        <title>Trajectory and genomic determinants of fungal-pathogen speciation and host adaptation.</title>
        <authorList>
            <person name="Hu X."/>
            <person name="Xiao G."/>
            <person name="Zheng P."/>
            <person name="Shang Y."/>
            <person name="Su Y."/>
            <person name="Zhang X."/>
            <person name="Liu X."/>
            <person name="Zhan S."/>
            <person name="St Leger R.J."/>
            <person name="Wang C."/>
        </authorList>
    </citation>
    <scope>NUCLEOTIDE SEQUENCE [LARGE SCALE GENOMIC DNA]</scope>
    <source>
        <strain evidence="2 3">ARSEF 1941</strain>
    </source>
</reference>
<evidence type="ECO:0000313" key="3">
    <source>
        <dbReference type="Proteomes" id="UP000030816"/>
    </source>
</evidence>
<dbReference type="PANTHER" id="PTHR38123:SF4">
    <property type="entry name" value="CELL WALL GALACTOMANNOPROTEIN, PUTATIVE (AFU_ORTHOLOGUE AFUA_4G00870)-RELATED"/>
    <property type="match status" value="1"/>
</dbReference>
<sequence>MRLIPIASIVMALAATAIADGKAITDALTNINTQAEGLNSTVANWQGDLIGAIPITIKSTQLLTQIKKATKTASQSANLTMEEALAVAQATGKLSETVQTTLQTIVNAKPKFDKLIILSPVVLLNLELQQDATDEFSSAVVSKVPTDLRSLAQELIKPINDAFAAAIDKYRLF</sequence>
<dbReference type="GeneID" id="63742544"/>
<dbReference type="GO" id="GO:0005576">
    <property type="term" value="C:extracellular region"/>
    <property type="evidence" value="ECO:0007669"/>
    <property type="project" value="TreeGrafter"/>
</dbReference>
<dbReference type="EMBL" id="AZHE01000042">
    <property type="protein sequence ID" value="KHN94080.1"/>
    <property type="molecule type" value="Genomic_DNA"/>
</dbReference>